<dbReference type="AlphaFoldDB" id="A0A9X0SQE1"/>
<feature type="compositionally biased region" description="Polar residues" evidence="1">
    <location>
        <begin position="7"/>
        <end position="17"/>
    </location>
</feature>
<feature type="compositionally biased region" description="Polar residues" evidence="1">
    <location>
        <begin position="28"/>
        <end position="38"/>
    </location>
</feature>
<dbReference type="RefSeq" id="WP_061662786.1">
    <property type="nucleotide sequence ID" value="NZ_LOMO01000001.1"/>
</dbReference>
<accession>A0A9X0SQE1</accession>
<comment type="caution">
    <text evidence="2">The sequence shown here is derived from an EMBL/GenBank/DDBJ whole genome shotgun (WGS) entry which is preliminary data.</text>
</comment>
<reference evidence="2 3" key="1">
    <citation type="submission" date="2015-12" db="EMBL/GenBank/DDBJ databases">
        <title>Bacillus cereus Group isolate.</title>
        <authorList>
            <person name="Kovac J."/>
        </authorList>
    </citation>
    <scope>NUCLEOTIDE SEQUENCE [LARGE SCALE GENOMIC DNA]</scope>
    <source>
        <strain evidence="2 3">FSL K6-0073</strain>
    </source>
</reference>
<protein>
    <submittedName>
        <fullName evidence="2">Uncharacterized protein</fullName>
    </submittedName>
</protein>
<gene>
    <name evidence="2" type="ORF">AT268_33840</name>
</gene>
<sequence>MGKTSEKSNGQSVQNDFRTIRQKRRSRVSTPTTASMSPYTKRIIDKSENIIKEYSINSR</sequence>
<evidence type="ECO:0000313" key="3">
    <source>
        <dbReference type="Proteomes" id="UP000075476"/>
    </source>
</evidence>
<proteinExistence type="predicted"/>
<evidence type="ECO:0000256" key="1">
    <source>
        <dbReference type="SAM" id="MobiDB-lite"/>
    </source>
</evidence>
<feature type="region of interest" description="Disordered" evidence="1">
    <location>
        <begin position="1"/>
        <end position="38"/>
    </location>
</feature>
<name>A0A9X0SQE1_BACCE</name>
<dbReference type="Proteomes" id="UP000075476">
    <property type="component" value="Unassembled WGS sequence"/>
</dbReference>
<evidence type="ECO:0000313" key="2">
    <source>
        <dbReference type="EMBL" id="KXY51456.1"/>
    </source>
</evidence>
<dbReference type="EMBL" id="LOMO01000001">
    <property type="protein sequence ID" value="KXY51456.1"/>
    <property type="molecule type" value="Genomic_DNA"/>
</dbReference>
<organism evidence="2 3">
    <name type="scientific">Bacillus cereus</name>
    <dbReference type="NCBI Taxonomy" id="1396"/>
    <lineage>
        <taxon>Bacteria</taxon>
        <taxon>Bacillati</taxon>
        <taxon>Bacillota</taxon>
        <taxon>Bacilli</taxon>
        <taxon>Bacillales</taxon>
        <taxon>Bacillaceae</taxon>
        <taxon>Bacillus</taxon>
        <taxon>Bacillus cereus group</taxon>
    </lineage>
</organism>